<evidence type="ECO:0000313" key="2">
    <source>
        <dbReference type="Proteomes" id="UP000615687"/>
    </source>
</evidence>
<protein>
    <recommendedName>
        <fullName evidence="3">Cupin domain-containing protein</fullName>
    </recommendedName>
</protein>
<sequence>MLKIGIKSTYKNFKRLPAERRIQKTVNANQTGSDMPRYSLSLTRHASDTADVHETPNGHHAIYVLEGSLSISGVSLETGSGLHLQSPTQIKANNGAAQWLCFRLADEVPYESLDGELLLSEIVELESTAHLLRLDTVSFPMGACAWRHVHPGPGIRYLAKGRLKLQSDDHEQLMEIGDSWFEAAQSPVRATADVKMPETLFVRVMILPTKFEGRPTINILDAEDRLRPRLQTTNRIIDAVISLQDG</sequence>
<organism evidence="1 2">
    <name type="scientific">Roseibium polysiphoniae</name>
    <dbReference type="NCBI Taxonomy" id="2571221"/>
    <lineage>
        <taxon>Bacteria</taxon>
        <taxon>Pseudomonadati</taxon>
        <taxon>Pseudomonadota</taxon>
        <taxon>Alphaproteobacteria</taxon>
        <taxon>Hyphomicrobiales</taxon>
        <taxon>Stappiaceae</taxon>
        <taxon>Roseibium</taxon>
    </lineage>
</organism>
<evidence type="ECO:0000313" key="1">
    <source>
        <dbReference type="EMBL" id="MBD8877148.1"/>
    </source>
</evidence>
<dbReference type="InterPro" id="IPR014710">
    <property type="entry name" value="RmlC-like_jellyroll"/>
</dbReference>
<keyword evidence="2" id="KW-1185">Reference proteome</keyword>
<dbReference type="EMBL" id="JACYXJ010000004">
    <property type="protein sequence ID" value="MBD8877148.1"/>
    <property type="molecule type" value="Genomic_DNA"/>
</dbReference>
<evidence type="ECO:0008006" key="3">
    <source>
        <dbReference type="Google" id="ProtNLM"/>
    </source>
</evidence>
<gene>
    <name evidence="1" type="ORF">IG617_12685</name>
</gene>
<dbReference type="InterPro" id="IPR011051">
    <property type="entry name" value="RmlC_Cupin_sf"/>
</dbReference>
<reference evidence="1 2" key="1">
    <citation type="submission" date="2020-09" db="EMBL/GenBank/DDBJ databases">
        <title>The genome sequence of type strain Labrenzia polysiphoniae KACC 19711.</title>
        <authorList>
            <person name="Liu Y."/>
        </authorList>
    </citation>
    <scope>NUCLEOTIDE SEQUENCE [LARGE SCALE GENOMIC DNA]</scope>
    <source>
        <strain evidence="1 2">KACC 19711</strain>
    </source>
</reference>
<proteinExistence type="predicted"/>
<dbReference type="Gene3D" id="2.60.120.10">
    <property type="entry name" value="Jelly Rolls"/>
    <property type="match status" value="1"/>
</dbReference>
<comment type="caution">
    <text evidence="1">The sequence shown here is derived from an EMBL/GenBank/DDBJ whole genome shotgun (WGS) entry which is preliminary data.</text>
</comment>
<dbReference type="RefSeq" id="WP_192109567.1">
    <property type="nucleotide sequence ID" value="NZ_JACYXJ010000004.1"/>
</dbReference>
<name>A0ABR9CBY9_9HYPH</name>
<dbReference type="Proteomes" id="UP000615687">
    <property type="component" value="Unassembled WGS sequence"/>
</dbReference>
<dbReference type="SUPFAM" id="SSF51182">
    <property type="entry name" value="RmlC-like cupins"/>
    <property type="match status" value="1"/>
</dbReference>
<accession>A0ABR9CBY9</accession>